<feature type="domain" description="Enoyl reductase (ER)" evidence="4">
    <location>
        <begin position="51"/>
        <end position="372"/>
    </location>
</feature>
<dbReference type="SMART" id="SM00829">
    <property type="entry name" value="PKS_ER"/>
    <property type="match status" value="1"/>
</dbReference>
<evidence type="ECO:0000259" key="4">
    <source>
        <dbReference type="SMART" id="SM00829"/>
    </source>
</evidence>
<dbReference type="Gene3D" id="3.40.50.720">
    <property type="entry name" value="NAD(P)-binding Rossmann-like Domain"/>
    <property type="match status" value="1"/>
</dbReference>
<proteinExistence type="predicted"/>
<dbReference type="CDD" id="cd05282">
    <property type="entry name" value="ETR_like"/>
    <property type="match status" value="1"/>
</dbReference>
<sequence length="387" mass="41165">MARVSTPLAALALAVLLPAAVAQPSSCGPPGQSRKVVVTEFDLTNPKIEVQTSDIVFAAPGEVLIHVRARPIHPADSFSVKGVYPGFRPESLPAVPGLEGMGVVAQLGKGTKELCPDIKVGMRVVPDWLDPATPRSWQDYVAVNCSNVVKIPGPVSDLSASQLLVNPMTVMGMLETLVPVDPEDKSSVYILQSAGGSALGRMLIQLARHLGYKTISTVRRCEQAEELKKIGADHVICTATDKVVDSVFNITSGMGAWGAVDAVAGEMTGLLQDSVKANGKVLAYGALEGLAYKGSVVSSLFRAVNVEGFWLQLWWLSLSHAQRKERMEGVLAFMAAGVLSTHNGRVFNLDDAKSAIADEARQGRSSDGKTFMITAAKCLMQGIKEEL</sequence>
<dbReference type="InterPro" id="IPR013149">
    <property type="entry name" value="ADH-like_C"/>
</dbReference>
<feature type="signal peptide" evidence="3">
    <location>
        <begin position="1"/>
        <end position="22"/>
    </location>
</feature>
<keyword evidence="2" id="KW-0560">Oxidoreductase</keyword>
<name>A0A7S0V2J5_9CRYP</name>
<accession>A0A7S0V2J5</accession>
<organism evidence="5">
    <name type="scientific">Hemiselmis tepida</name>
    <dbReference type="NCBI Taxonomy" id="464990"/>
    <lineage>
        <taxon>Eukaryota</taxon>
        <taxon>Cryptophyceae</taxon>
        <taxon>Cryptomonadales</taxon>
        <taxon>Hemiselmidaceae</taxon>
        <taxon>Hemiselmis</taxon>
    </lineage>
</organism>
<keyword evidence="1" id="KW-0521">NADP</keyword>
<dbReference type="AlphaFoldDB" id="A0A7S0V2J5"/>
<dbReference type="InterPro" id="IPR020843">
    <property type="entry name" value="ER"/>
</dbReference>
<dbReference type="PANTHER" id="PTHR48106">
    <property type="entry name" value="QUINONE OXIDOREDUCTASE PIG3-RELATED"/>
    <property type="match status" value="1"/>
</dbReference>
<evidence type="ECO:0000256" key="2">
    <source>
        <dbReference type="ARBA" id="ARBA00023002"/>
    </source>
</evidence>
<dbReference type="PANTHER" id="PTHR48106:SF2">
    <property type="entry name" value="ZN2+-BINDING DEHYDROGENASE"/>
    <property type="match status" value="1"/>
</dbReference>
<dbReference type="InterPro" id="IPR036291">
    <property type="entry name" value="NAD(P)-bd_dom_sf"/>
</dbReference>
<dbReference type="GO" id="GO:0070402">
    <property type="term" value="F:NADPH binding"/>
    <property type="evidence" value="ECO:0007669"/>
    <property type="project" value="TreeGrafter"/>
</dbReference>
<dbReference type="SUPFAM" id="SSF51735">
    <property type="entry name" value="NAD(P)-binding Rossmann-fold domains"/>
    <property type="match status" value="1"/>
</dbReference>
<protein>
    <recommendedName>
        <fullName evidence="4">Enoyl reductase (ER) domain-containing protein</fullName>
    </recommendedName>
</protein>
<dbReference type="Pfam" id="PF08240">
    <property type="entry name" value="ADH_N"/>
    <property type="match status" value="1"/>
</dbReference>
<dbReference type="InterPro" id="IPR011032">
    <property type="entry name" value="GroES-like_sf"/>
</dbReference>
<evidence type="ECO:0000256" key="1">
    <source>
        <dbReference type="ARBA" id="ARBA00022857"/>
    </source>
</evidence>
<dbReference type="Pfam" id="PF00107">
    <property type="entry name" value="ADH_zinc_N"/>
    <property type="match status" value="1"/>
</dbReference>
<feature type="chain" id="PRO_5031085642" description="Enoyl reductase (ER) domain-containing protein" evidence="3">
    <location>
        <begin position="23"/>
        <end position="387"/>
    </location>
</feature>
<dbReference type="GO" id="GO:0016651">
    <property type="term" value="F:oxidoreductase activity, acting on NAD(P)H"/>
    <property type="evidence" value="ECO:0007669"/>
    <property type="project" value="TreeGrafter"/>
</dbReference>
<dbReference type="EMBL" id="HBFN01001910">
    <property type="protein sequence ID" value="CAD8778474.1"/>
    <property type="molecule type" value="Transcribed_RNA"/>
</dbReference>
<dbReference type="SUPFAM" id="SSF50129">
    <property type="entry name" value="GroES-like"/>
    <property type="match status" value="1"/>
</dbReference>
<evidence type="ECO:0000313" key="5">
    <source>
        <dbReference type="EMBL" id="CAD8778474.1"/>
    </source>
</evidence>
<reference evidence="5" key="1">
    <citation type="submission" date="2021-01" db="EMBL/GenBank/DDBJ databases">
        <authorList>
            <person name="Corre E."/>
            <person name="Pelletier E."/>
            <person name="Niang G."/>
            <person name="Scheremetjew M."/>
            <person name="Finn R."/>
            <person name="Kale V."/>
            <person name="Holt S."/>
            <person name="Cochrane G."/>
            <person name="Meng A."/>
            <person name="Brown T."/>
            <person name="Cohen L."/>
        </authorList>
    </citation>
    <scope>NUCLEOTIDE SEQUENCE</scope>
    <source>
        <strain evidence="5">CCMP443</strain>
    </source>
</reference>
<gene>
    <name evidence="5" type="ORF">HTEP1355_LOCUS1186</name>
</gene>
<evidence type="ECO:0000256" key="3">
    <source>
        <dbReference type="SAM" id="SignalP"/>
    </source>
</evidence>
<dbReference type="InterPro" id="IPR013154">
    <property type="entry name" value="ADH-like_N"/>
</dbReference>
<keyword evidence="3" id="KW-0732">Signal</keyword>
<dbReference type="Gene3D" id="3.90.180.10">
    <property type="entry name" value="Medium-chain alcohol dehydrogenases, catalytic domain"/>
    <property type="match status" value="1"/>
</dbReference>